<dbReference type="AlphaFoldDB" id="A0A1M6N203"/>
<dbReference type="PANTHER" id="PTHR44520">
    <property type="entry name" value="RESPONSE REGULATOR RCP1-RELATED"/>
    <property type="match status" value="1"/>
</dbReference>
<feature type="modified residue" description="4-aspartylphosphate" evidence="1">
    <location>
        <position position="59"/>
    </location>
</feature>
<evidence type="ECO:0000259" key="2">
    <source>
        <dbReference type="PROSITE" id="PS50110"/>
    </source>
</evidence>
<proteinExistence type="predicted"/>
<evidence type="ECO:0000313" key="4">
    <source>
        <dbReference type="Proteomes" id="UP000184231"/>
    </source>
</evidence>
<feature type="domain" description="Response regulatory" evidence="2">
    <location>
        <begin position="6"/>
        <end position="126"/>
    </location>
</feature>
<dbReference type="RefSeq" id="WP_072766023.1">
    <property type="nucleotide sequence ID" value="NZ_FQYX01000053.1"/>
</dbReference>
<dbReference type="Proteomes" id="UP000184231">
    <property type="component" value="Unassembled WGS sequence"/>
</dbReference>
<dbReference type="InterPro" id="IPR052893">
    <property type="entry name" value="TCS_response_regulator"/>
</dbReference>
<reference evidence="3 4" key="1">
    <citation type="submission" date="2016-11" db="EMBL/GenBank/DDBJ databases">
        <authorList>
            <person name="Jaros S."/>
            <person name="Januszkiewicz K."/>
            <person name="Wedrychowicz H."/>
        </authorList>
    </citation>
    <scope>NUCLEOTIDE SEQUENCE [LARGE SCALE GENOMIC DNA]</scope>
    <source>
        <strain evidence="3 4">CGMCC 1.8863</strain>
    </source>
</reference>
<dbReference type="EMBL" id="FQYX01000053">
    <property type="protein sequence ID" value="SHJ89715.1"/>
    <property type="molecule type" value="Genomic_DNA"/>
</dbReference>
<dbReference type="PROSITE" id="PS50110">
    <property type="entry name" value="RESPONSE_REGULATORY"/>
    <property type="match status" value="1"/>
</dbReference>
<dbReference type="STRING" id="558155.SAMN04487911_1539"/>
<dbReference type="OrthoDB" id="7631574at2"/>
<dbReference type="SMART" id="SM00448">
    <property type="entry name" value="REC"/>
    <property type="match status" value="1"/>
</dbReference>
<dbReference type="CDD" id="cd17557">
    <property type="entry name" value="REC_Rcp-like"/>
    <property type="match status" value="1"/>
</dbReference>
<dbReference type="Pfam" id="PF00072">
    <property type="entry name" value="Response_reg"/>
    <property type="match status" value="1"/>
</dbReference>
<dbReference type="PANTHER" id="PTHR44520:SF2">
    <property type="entry name" value="RESPONSE REGULATOR RCP1"/>
    <property type="match status" value="1"/>
</dbReference>
<dbReference type="GO" id="GO:0000160">
    <property type="term" value="P:phosphorelay signal transduction system"/>
    <property type="evidence" value="ECO:0007669"/>
    <property type="project" value="InterPro"/>
</dbReference>
<evidence type="ECO:0000313" key="3">
    <source>
        <dbReference type="EMBL" id="SHJ89715.1"/>
    </source>
</evidence>
<gene>
    <name evidence="3" type="ORF">SAMN04487911_1539</name>
</gene>
<keyword evidence="4" id="KW-1185">Reference proteome</keyword>
<accession>A0A1M6N203</accession>
<protein>
    <submittedName>
        <fullName evidence="3">Response regulator receiver domain-containing protein</fullName>
    </submittedName>
</protein>
<dbReference type="SUPFAM" id="SSF52172">
    <property type="entry name" value="CheY-like"/>
    <property type="match status" value="1"/>
</dbReference>
<name>A0A1M6N203_9FLAO</name>
<dbReference type="InterPro" id="IPR011006">
    <property type="entry name" value="CheY-like_superfamily"/>
</dbReference>
<organism evidence="3 4">
    <name type="scientific">Arenibacter nanhaiticus</name>
    <dbReference type="NCBI Taxonomy" id="558155"/>
    <lineage>
        <taxon>Bacteria</taxon>
        <taxon>Pseudomonadati</taxon>
        <taxon>Bacteroidota</taxon>
        <taxon>Flavobacteriia</taxon>
        <taxon>Flavobacteriales</taxon>
        <taxon>Flavobacteriaceae</taxon>
        <taxon>Arenibacter</taxon>
    </lineage>
</organism>
<dbReference type="Gene3D" id="3.40.50.2300">
    <property type="match status" value="1"/>
</dbReference>
<sequence length="137" mass="15839">MPRTLSILLIEDDKIEKMKVQRTMVSLGLHHRIVEANNGEEALNILKGKDRLPDIIFLDLNMPKVNGLEFLKILKSDARLKYLPIIVITTSSNYRDLLHCYEIGIAGYITKPLKYEHYSEKLKIVLDYWSVNELING</sequence>
<evidence type="ECO:0000256" key="1">
    <source>
        <dbReference type="PROSITE-ProRule" id="PRU00169"/>
    </source>
</evidence>
<dbReference type="InterPro" id="IPR001789">
    <property type="entry name" value="Sig_transdc_resp-reg_receiver"/>
</dbReference>
<keyword evidence="1" id="KW-0597">Phosphoprotein</keyword>